<organism evidence="11 12">
    <name type="scientific">Ohtaekwangia koreensis</name>
    <dbReference type="NCBI Taxonomy" id="688867"/>
    <lineage>
        <taxon>Bacteria</taxon>
        <taxon>Pseudomonadati</taxon>
        <taxon>Bacteroidota</taxon>
        <taxon>Cytophagia</taxon>
        <taxon>Cytophagales</taxon>
        <taxon>Fulvivirgaceae</taxon>
        <taxon>Ohtaekwangia</taxon>
    </lineage>
</organism>
<feature type="transmembrane region" description="Helical" evidence="9">
    <location>
        <begin position="43"/>
        <end position="65"/>
    </location>
</feature>
<keyword evidence="12" id="KW-1185">Reference proteome</keyword>
<comment type="similarity">
    <text evidence="2 9">Belongs to the ABC-2 integral membrane protein family.</text>
</comment>
<keyword evidence="4 9" id="KW-1003">Cell membrane</keyword>
<dbReference type="STRING" id="688867.SAMN05660236_2468"/>
<keyword evidence="5" id="KW-0997">Cell inner membrane</keyword>
<reference evidence="11 12" key="1">
    <citation type="submission" date="2017-02" db="EMBL/GenBank/DDBJ databases">
        <authorList>
            <person name="Peterson S.W."/>
        </authorList>
    </citation>
    <scope>NUCLEOTIDE SEQUENCE [LARGE SCALE GENOMIC DNA]</scope>
    <source>
        <strain evidence="11 12">DSM 25262</strain>
    </source>
</reference>
<dbReference type="OrthoDB" id="9786910at2"/>
<evidence type="ECO:0000313" key="11">
    <source>
        <dbReference type="EMBL" id="SKC65857.1"/>
    </source>
</evidence>
<evidence type="ECO:0000256" key="7">
    <source>
        <dbReference type="ARBA" id="ARBA00022989"/>
    </source>
</evidence>
<gene>
    <name evidence="11" type="ORF">SAMN05660236_2468</name>
</gene>
<keyword evidence="7 9" id="KW-1133">Transmembrane helix</keyword>
<feature type="transmembrane region" description="Helical" evidence="9">
    <location>
        <begin position="129"/>
        <end position="148"/>
    </location>
</feature>
<dbReference type="GO" id="GO:0015920">
    <property type="term" value="P:lipopolysaccharide transport"/>
    <property type="evidence" value="ECO:0007669"/>
    <property type="project" value="TreeGrafter"/>
</dbReference>
<evidence type="ECO:0000256" key="2">
    <source>
        <dbReference type="ARBA" id="ARBA00007783"/>
    </source>
</evidence>
<feature type="domain" description="ABC transmembrane type-2" evidence="10">
    <location>
        <begin position="45"/>
        <end position="271"/>
    </location>
</feature>
<dbReference type="PROSITE" id="PS51012">
    <property type="entry name" value="ABC_TM2"/>
    <property type="match status" value="1"/>
</dbReference>
<dbReference type="RefSeq" id="WP_079686920.1">
    <property type="nucleotide sequence ID" value="NZ_FUZU01000001.1"/>
</dbReference>
<dbReference type="AlphaFoldDB" id="A0A1T5KQ89"/>
<dbReference type="GO" id="GO:0140359">
    <property type="term" value="F:ABC-type transporter activity"/>
    <property type="evidence" value="ECO:0007669"/>
    <property type="project" value="InterPro"/>
</dbReference>
<evidence type="ECO:0000256" key="6">
    <source>
        <dbReference type="ARBA" id="ARBA00022692"/>
    </source>
</evidence>
<proteinExistence type="inferred from homology"/>
<dbReference type="InterPro" id="IPR013525">
    <property type="entry name" value="ABC2_TM"/>
</dbReference>
<dbReference type="EMBL" id="FUZU01000001">
    <property type="protein sequence ID" value="SKC65857.1"/>
    <property type="molecule type" value="Genomic_DNA"/>
</dbReference>
<evidence type="ECO:0000256" key="1">
    <source>
        <dbReference type="ARBA" id="ARBA00004429"/>
    </source>
</evidence>
<keyword evidence="6 9" id="KW-0812">Transmembrane</keyword>
<protein>
    <recommendedName>
        <fullName evidence="9">Transport permease protein</fullName>
    </recommendedName>
</protein>
<evidence type="ECO:0000256" key="3">
    <source>
        <dbReference type="ARBA" id="ARBA00022448"/>
    </source>
</evidence>
<evidence type="ECO:0000256" key="8">
    <source>
        <dbReference type="ARBA" id="ARBA00023136"/>
    </source>
</evidence>
<evidence type="ECO:0000256" key="4">
    <source>
        <dbReference type="ARBA" id="ARBA00022475"/>
    </source>
</evidence>
<dbReference type="GO" id="GO:0005886">
    <property type="term" value="C:plasma membrane"/>
    <property type="evidence" value="ECO:0007669"/>
    <property type="project" value="UniProtKB-SubCell"/>
</dbReference>
<dbReference type="Pfam" id="PF01061">
    <property type="entry name" value="ABC2_membrane"/>
    <property type="match status" value="1"/>
</dbReference>
<evidence type="ECO:0000259" key="10">
    <source>
        <dbReference type="PROSITE" id="PS51012"/>
    </source>
</evidence>
<keyword evidence="8 9" id="KW-0472">Membrane</keyword>
<comment type="subcellular location">
    <subcellularLocation>
        <location evidence="1">Cell inner membrane</location>
        <topology evidence="1">Multi-pass membrane protein</topology>
    </subcellularLocation>
    <subcellularLocation>
        <location evidence="9">Cell membrane</location>
        <topology evidence="9">Multi-pass membrane protein</topology>
    </subcellularLocation>
</comment>
<dbReference type="InterPro" id="IPR047817">
    <property type="entry name" value="ABC2_TM_bact-type"/>
</dbReference>
<dbReference type="PANTHER" id="PTHR30413">
    <property type="entry name" value="INNER MEMBRANE TRANSPORT PERMEASE"/>
    <property type="match status" value="1"/>
</dbReference>
<evidence type="ECO:0000313" key="12">
    <source>
        <dbReference type="Proteomes" id="UP000190961"/>
    </source>
</evidence>
<feature type="transmembrane region" description="Helical" evidence="9">
    <location>
        <begin position="160"/>
        <end position="185"/>
    </location>
</feature>
<name>A0A1T5KQ89_9BACT</name>
<evidence type="ECO:0000256" key="9">
    <source>
        <dbReference type="RuleBase" id="RU361157"/>
    </source>
</evidence>
<dbReference type="Proteomes" id="UP000190961">
    <property type="component" value="Unassembled WGS sequence"/>
</dbReference>
<feature type="transmembrane region" description="Helical" evidence="9">
    <location>
        <begin position="197"/>
        <end position="213"/>
    </location>
</feature>
<evidence type="ECO:0000256" key="5">
    <source>
        <dbReference type="ARBA" id="ARBA00022519"/>
    </source>
</evidence>
<accession>A0A1T5KQ89</accession>
<keyword evidence="3 9" id="KW-0813">Transport</keyword>
<feature type="transmembrane region" description="Helical" evidence="9">
    <location>
        <begin position="80"/>
        <end position="109"/>
    </location>
</feature>
<feature type="transmembrane region" description="Helical" evidence="9">
    <location>
        <begin position="250"/>
        <end position="268"/>
    </location>
</feature>
<dbReference type="PANTHER" id="PTHR30413:SF8">
    <property type="entry name" value="TRANSPORT PERMEASE PROTEIN"/>
    <property type="match status" value="1"/>
</dbReference>
<sequence>MRWQWEIKPESHWFEWNWKEIWEYRHLLLRLIRRDFLTQYQQTLLGPVWVVIQPLVTVLLYVLIFDRVVRISTNDTPPTLFYLSGIIIWNLFAESFSGSVYTFSANATLFSKVYFPRLIIPFSVTASHIIRFFIQFALFLIFYIYYLYTGTVSFNPLYCFIALPLVFIVTSGLGLGLGLALSVFLAKYRDLTNLIQLTIRLLMFATPVIYPLSIVPENIQHIMIFNPLVPMIEFFRLAFLGEGLVSGIQLAYSGACMLLVFLFGTVLFNKMGAKLIDVV</sequence>